<keyword evidence="3 7" id="KW-0808">Transferase</keyword>
<dbReference type="Pfam" id="PF00590">
    <property type="entry name" value="TP_methylase"/>
    <property type="match status" value="1"/>
</dbReference>
<name>A0A7S8IG25_9CHLR</name>
<dbReference type="Gene3D" id="3.30.950.10">
    <property type="entry name" value="Methyltransferase, Cobalt-precorrin-4 Transmethylase, Domain 2"/>
    <property type="match status" value="1"/>
</dbReference>
<reference evidence="7 8" key="1">
    <citation type="submission" date="2020-02" db="EMBL/GenBank/DDBJ databases">
        <authorList>
            <person name="Zheng R.K."/>
            <person name="Sun C.M."/>
        </authorList>
    </citation>
    <scope>NUCLEOTIDE SEQUENCE [LARGE SCALE GENOMIC DNA]</scope>
    <source>
        <strain evidence="8">rifampicinis</strain>
    </source>
</reference>
<dbReference type="NCBIfam" id="TIGR01469">
    <property type="entry name" value="cobA_cysG_Cterm"/>
    <property type="match status" value="1"/>
</dbReference>
<dbReference type="PANTHER" id="PTHR45790">
    <property type="entry name" value="SIROHEME SYNTHASE-RELATED"/>
    <property type="match status" value="1"/>
</dbReference>
<dbReference type="InterPro" id="IPR014776">
    <property type="entry name" value="4pyrrole_Mease_sub2"/>
</dbReference>
<evidence type="ECO:0000256" key="1">
    <source>
        <dbReference type="ARBA" id="ARBA00012162"/>
    </source>
</evidence>
<dbReference type="Gene3D" id="3.40.1010.10">
    <property type="entry name" value="Cobalt-precorrin-4 Transmethylase, Domain 1"/>
    <property type="match status" value="1"/>
</dbReference>
<evidence type="ECO:0000259" key="6">
    <source>
        <dbReference type="Pfam" id="PF00590"/>
    </source>
</evidence>
<sequence length="255" mass="27456">MKGNVFLVGAGPGDPDLITRKGLRLIQEADVIIYDRLIPQELLSEARPGAELINAGKAPTKHRLSQDEINQEIVKKAQQGKQVVRLKGGDPLVFGRGSEEALVCVEHGIPFEVVPGISSAFAVPAYAGVPLTHRELSRSFTVITAHTADGINYEALAGLGGTLVVLMGAKSLPVWSERLIQAGMDPETPAAGIEWGATPQQRVVEGTLQQLSELTAEADLQAPVTFVVGEVVRLRAEGVRWFDLLPDYVLRERAV</sequence>
<keyword evidence="4" id="KW-0949">S-adenosyl-L-methionine</keyword>
<evidence type="ECO:0000313" key="8">
    <source>
        <dbReference type="Proteomes" id="UP000594468"/>
    </source>
</evidence>
<dbReference type="EMBL" id="CP062983">
    <property type="protein sequence ID" value="QPC84104.1"/>
    <property type="molecule type" value="Genomic_DNA"/>
</dbReference>
<dbReference type="KEGG" id="pmet:G4Y79_06945"/>
<dbReference type="SUPFAM" id="SSF53790">
    <property type="entry name" value="Tetrapyrrole methylase"/>
    <property type="match status" value="1"/>
</dbReference>
<dbReference type="InterPro" id="IPR014777">
    <property type="entry name" value="4pyrrole_Mease_sub1"/>
</dbReference>
<dbReference type="NCBIfam" id="NF004790">
    <property type="entry name" value="PRK06136.1"/>
    <property type="match status" value="1"/>
</dbReference>
<dbReference type="InterPro" id="IPR000878">
    <property type="entry name" value="4pyrrol_Mease"/>
</dbReference>
<dbReference type="InterPro" id="IPR006366">
    <property type="entry name" value="CobA/CysG_C"/>
</dbReference>
<protein>
    <recommendedName>
        <fullName evidence="1">uroporphyrinogen-III C-methyltransferase</fullName>
        <ecNumber evidence="1">2.1.1.107</ecNumber>
    </recommendedName>
</protein>
<evidence type="ECO:0000256" key="3">
    <source>
        <dbReference type="ARBA" id="ARBA00022679"/>
    </source>
</evidence>
<keyword evidence="2 7" id="KW-0489">Methyltransferase</keyword>
<evidence type="ECO:0000256" key="2">
    <source>
        <dbReference type="ARBA" id="ARBA00022603"/>
    </source>
</evidence>
<dbReference type="GO" id="GO:0004851">
    <property type="term" value="F:uroporphyrin-III C-methyltransferase activity"/>
    <property type="evidence" value="ECO:0007669"/>
    <property type="project" value="UniProtKB-EC"/>
</dbReference>
<dbReference type="AlphaFoldDB" id="A0A7S8IG25"/>
<dbReference type="FunFam" id="3.30.950.10:FF:000001">
    <property type="entry name" value="Siroheme synthase"/>
    <property type="match status" value="1"/>
</dbReference>
<keyword evidence="5" id="KW-0627">Porphyrin biosynthesis</keyword>
<gene>
    <name evidence="7" type="primary">cobA</name>
    <name evidence="7" type="ORF">G4Y79_06945</name>
</gene>
<dbReference type="EC" id="2.1.1.107" evidence="1"/>
<keyword evidence="8" id="KW-1185">Reference proteome</keyword>
<dbReference type="GO" id="GO:0032259">
    <property type="term" value="P:methylation"/>
    <property type="evidence" value="ECO:0007669"/>
    <property type="project" value="UniProtKB-KW"/>
</dbReference>
<dbReference type="PANTHER" id="PTHR45790:SF3">
    <property type="entry name" value="S-ADENOSYL-L-METHIONINE-DEPENDENT UROPORPHYRINOGEN III METHYLTRANSFERASE, CHLOROPLASTIC"/>
    <property type="match status" value="1"/>
</dbReference>
<accession>A0A7S8IG25</accession>
<proteinExistence type="predicted"/>
<dbReference type="RefSeq" id="WP_195172168.1">
    <property type="nucleotide sequence ID" value="NZ_CP062983.1"/>
</dbReference>
<dbReference type="InterPro" id="IPR035996">
    <property type="entry name" value="4pyrrol_Methylase_sf"/>
</dbReference>
<dbReference type="CDD" id="cd11642">
    <property type="entry name" value="SUMT"/>
    <property type="match status" value="1"/>
</dbReference>
<dbReference type="GO" id="GO:0019354">
    <property type="term" value="P:siroheme biosynthetic process"/>
    <property type="evidence" value="ECO:0007669"/>
    <property type="project" value="InterPro"/>
</dbReference>
<dbReference type="Proteomes" id="UP000594468">
    <property type="component" value="Chromosome"/>
</dbReference>
<organism evidence="7 8">
    <name type="scientific">Phototrophicus methaneseepsis</name>
    <dbReference type="NCBI Taxonomy" id="2710758"/>
    <lineage>
        <taxon>Bacteria</taxon>
        <taxon>Bacillati</taxon>
        <taxon>Chloroflexota</taxon>
        <taxon>Candidatus Thermofontia</taxon>
        <taxon>Phototrophicales</taxon>
        <taxon>Phototrophicaceae</taxon>
        <taxon>Phototrophicus</taxon>
    </lineage>
</organism>
<dbReference type="FunFam" id="3.40.1010.10:FF:000001">
    <property type="entry name" value="Siroheme synthase"/>
    <property type="match status" value="1"/>
</dbReference>
<evidence type="ECO:0000313" key="7">
    <source>
        <dbReference type="EMBL" id="QPC84104.1"/>
    </source>
</evidence>
<evidence type="ECO:0000256" key="5">
    <source>
        <dbReference type="ARBA" id="ARBA00023244"/>
    </source>
</evidence>
<dbReference type="InterPro" id="IPR050161">
    <property type="entry name" value="Siro_Cobalamin_biosynth"/>
</dbReference>
<feature type="domain" description="Tetrapyrrole methylase" evidence="6">
    <location>
        <begin position="5"/>
        <end position="211"/>
    </location>
</feature>
<evidence type="ECO:0000256" key="4">
    <source>
        <dbReference type="ARBA" id="ARBA00022691"/>
    </source>
</evidence>